<dbReference type="Proteomes" id="UP000675940">
    <property type="component" value="Unassembled WGS sequence"/>
</dbReference>
<evidence type="ECO:0000256" key="2">
    <source>
        <dbReference type="ARBA" id="ARBA00023315"/>
    </source>
</evidence>
<dbReference type="GO" id="GO:0016747">
    <property type="term" value="F:acyltransferase activity, transferring groups other than amino-acyl groups"/>
    <property type="evidence" value="ECO:0007669"/>
    <property type="project" value="InterPro"/>
</dbReference>
<evidence type="ECO:0000259" key="3">
    <source>
        <dbReference type="PROSITE" id="PS51186"/>
    </source>
</evidence>
<gene>
    <name evidence="4" type="ORF">J5474_13045</name>
</gene>
<proteinExistence type="predicted"/>
<dbReference type="Pfam" id="PF00583">
    <property type="entry name" value="Acetyltransf_1"/>
    <property type="match status" value="1"/>
</dbReference>
<keyword evidence="5" id="KW-1185">Reference proteome</keyword>
<dbReference type="InterPro" id="IPR000182">
    <property type="entry name" value="GNAT_dom"/>
</dbReference>
<evidence type="ECO:0000256" key="1">
    <source>
        <dbReference type="ARBA" id="ARBA00022679"/>
    </source>
</evidence>
<dbReference type="PANTHER" id="PTHR43877">
    <property type="entry name" value="AMINOALKYLPHOSPHONATE N-ACETYLTRANSFERASE-RELATED-RELATED"/>
    <property type="match status" value="1"/>
</dbReference>
<dbReference type="SUPFAM" id="SSF55729">
    <property type="entry name" value="Acyl-CoA N-acyltransferases (Nat)"/>
    <property type="match status" value="1"/>
</dbReference>
<dbReference type="PROSITE" id="PS51186">
    <property type="entry name" value="GNAT"/>
    <property type="match status" value="1"/>
</dbReference>
<dbReference type="AlphaFoldDB" id="A0A940MR15"/>
<reference evidence="4" key="1">
    <citation type="submission" date="2021-03" db="EMBL/GenBank/DDBJ databases">
        <title>Sagittula salina sp. nov. strain M10.9X isolated from the marine waste.</title>
        <authorList>
            <person name="Satari L."/>
            <person name="Molina-Menor E."/>
            <person name="Vidal-Verdu A."/>
            <person name="Pascual J."/>
            <person name="Pereto J."/>
            <person name="Porcar M."/>
        </authorList>
    </citation>
    <scope>NUCLEOTIDE SEQUENCE</scope>
    <source>
        <strain evidence="4">M10.9X</strain>
    </source>
</reference>
<dbReference type="EMBL" id="JAGISH010000007">
    <property type="protein sequence ID" value="MBP0483412.1"/>
    <property type="molecule type" value="Genomic_DNA"/>
</dbReference>
<sequence length="154" mass="16631">MRRGDLSIRPATPADAPRVREITEAAYARYIPRIGRRPAPMDADIAAQIVAGALQVLETGTVLGAVVCYPDGDAMHLETLAVAPEATGQGLGRALIAHVETQAARLGLAKVTLYTNAKMTENLAIYPHLGYSEVGRRTEDGFDRVFYEKTLRAP</sequence>
<evidence type="ECO:0000313" key="5">
    <source>
        <dbReference type="Proteomes" id="UP000675940"/>
    </source>
</evidence>
<keyword evidence="2" id="KW-0012">Acyltransferase</keyword>
<feature type="domain" description="N-acetyltransferase" evidence="3">
    <location>
        <begin position="6"/>
        <end position="152"/>
    </location>
</feature>
<evidence type="ECO:0000313" key="4">
    <source>
        <dbReference type="EMBL" id="MBP0483412.1"/>
    </source>
</evidence>
<protein>
    <submittedName>
        <fullName evidence="4">GNAT family N-acetyltransferase</fullName>
    </submittedName>
</protein>
<dbReference type="InterPro" id="IPR050832">
    <property type="entry name" value="Bact_Acetyltransf"/>
</dbReference>
<dbReference type="PANTHER" id="PTHR43877:SF2">
    <property type="entry name" value="AMINOALKYLPHOSPHONATE N-ACETYLTRANSFERASE-RELATED"/>
    <property type="match status" value="1"/>
</dbReference>
<comment type="caution">
    <text evidence="4">The sequence shown here is derived from an EMBL/GenBank/DDBJ whole genome shotgun (WGS) entry which is preliminary data.</text>
</comment>
<dbReference type="InterPro" id="IPR016181">
    <property type="entry name" value="Acyl_CoA_acyltransferase"/>
</dbReference>
<keyword evidence="1" id="KW-0808">Transferase</keyword>
<accession>A0A940MR15</accession>
<dbReference type="Gene3D" id="3.40.630.30">
    <property type="match status" value="1"/>
</dbReference>
<organism evidence="4 5">
    <name type="scientific">Sagittula salina</name>
    <dbReference type="NCBI Taxonomy" id="2820268"/>
    <lineage>
        <taxon>Bacteria</taxon>
        <taxon>Pseudomonadati</taxon>
        <taxon>Pseudomonadota</taxon>
        <taxon>Alphaproteobacteria</taxon>
        <taxon>Rhodobacterales</taxon>
        <taxon>Roseobacteraceae</taxon>
        <taxon>Sagittula</taxon>
    </lineage>
</organism>
<name>A0A940MR15_9RHOB</name>
<dbReference type="CDD" id="cd04301">
    <property type="entry name" value="NAT_SF"/>
    <property type="match status" value="1"/>
</dbReference>